<evidence type="ECO:0000313" key="3">
    <source>
        <dbReference type="Proteomes" id="UP001497516"/>
    </source>
</evidence>
<sequence length="113" mass="12186">MRAAPIFPSLPSEAYPTRNNNRSNSFKHRNVMINTLLLAACRFDFHSNLTSSSSPSSASTAKILSQSSLDFPKLTLSPVIPLNQRPVLPEQQLLVTCPSSGGKCSNGSLSPLE</sequence>
<feature type="region of interest" description="Disordered" evidence="1">
    <location>
        <begin position="1"/>
        <end position="26"/>
    </location>
</feature>
<dbReference type="EMBL" id="OZ034822">
    <property type="protein sequence ID" value="CAL1410568.1"/>
    <property type="molecule type" value="Genomic_DNA"/>
</dbReference>
<dbReference type="AlphaFoldDB" id="A0AAV2GIM3"/>
<accession>A0AAV2GIM3</accession>
<keyword evidence="3" id="KW-1185">Reference proteome</keyword>
<organism evidence="2 3">
    <name type="scientific">Linum trigynum</name>
    <dbReference type="NCBI Taxonomy" id="586398"/>
    <lineage>
        <taxon>Eukaryota</taxon>
        <taxon>Viridiplantae</taxon>
        <taxon>Streptophyta</taxon>
        <taxon>Embryophyta</taxon>
        <taxon>Tracheophyta</taxon>
        <taxon>Spermatophyta</taxon>
        <taxon>Magnoliopsida</taxon>
        <taxon>eudicotyledons</taxon>
        <taxon>Gunneridae</taxon>
        <taxon>Pentapetalae</taxon>
        <taxon>rosids</taxon>
        <taxon>fabids</taxon>
        <taxon>Malpighiales</taxon>
        <taxon>Linaceae</taxon>
        <taxon>Linum</taxon>
    </lineage>
</organism>
<gene>
    <name evidence="2" type="ORF">LTRI10_LOCUS49978</name>
</gene>
<dbReference type="Proteomes" id="UP001497516">
    <property type="component" value="Chromosome 9"/>
</dbReference>
<protein>
    <submittedName>
        <fullName evidence="2">Uncharacterized protein</fullName>
    </submittedName>
</protein>
<name>A0AAV2GIM3_9ROSI</name>
<evidence type="ECO:0000256" key="1">
    <source>
        <dbReference type="SAM" id="MobiDB-lite"/>
    </source>
</evidence>
<reference evidence="2 3" key="1">
    <citation type="submission" date="2024-04" db="EMBL/GenBank/DDBJ databases">
        <authorList>
            <person name="Fracassetti M."/>
        </authorList>
    </citation>
    <scope>NUCLEOTIDE SEQUENCE [LARGE SCALE GENOMIC DNA]</scope>
</reference>
<proteinExistence type="predicted"/>
<evidence type="ECO:0000313" key="2">
    <source>
        <dbReference type="EMBL" id="CAL1410568.1"/>
    </source>
</evidence>